<dbReference type="PROSITE" id="PS50097">
    <property type="entry name" value="BTB"/>
    <property type="match status" value="1"/>
</dbReference>
<dbReference type="Gene3D" id="3.30.710.10">
    <property type="entry name" value="Potassium Channel Kv1.1, Chain A"/>
    <property type="match status" value="1"/>
</dbReference>
<keyword evidence="5" id="KW-1185">Reference proteome</keyword>
<dbReference type="EMBL" id="JARQWQ010000034">
    <property type="protein sequence ID" value="KAK2561177.1"/>
    <property type="molecule type" value="Genomic_DNA"/>
</dbReference>
<dbReference type="Pfam" id="PF00651">
    <property type="entry name" value="BTB"/>
    <property type="match status" value="1"/>
</dbReference>
<evidence type="ECO:0000256" key="2">
    <source>
        <dbReference type="ARBA" id="ARBA00022737"/>
    </source>
</evidence>
<dbReference type="InterPro" id="IPR000210">
    <property type="entry name" value="BTB/POZ_dom"/>
</dbReference>
<dbReference type="FunFam" id="1.25.40.420:FF:000001">
    <property type="entry name" value="Kelch-like family member 12"/>
    <property type="match status" value="1"/>
</dbReference>
<protein>
    <submittedName>
        <fullName evidence="4">Kelch-like protein 18</fullName>
    </submittedName>
</protein>
<dbReference type="InterPro" id="IPR015915">
    <property type="entry name" value="Kelch-typ_b-propeller"/>
</dbReference>
<dbReference type="SMART" id="SM00875">
    <property type="entry name" value="BACK"/>
    <property type="match status" value="1"/>
</dbReference>
<evidence type="ECO:0000256" key="1">
    <source>
        <dbReference type="ARBA" id="ARBA00022441"/>
    </source>
</evidence>
<feature type="domain" description="BTB" evidence="3">
    <location>
        <begin position="29"/>
        <end position="95"/>
    </location>
</feature>
<dbReference type="PANTHER" id="PTHR45632:SF5">
    <property type="entry name" value="KELCH-LIKE PROTEIN 22"/>
    <property type="match status" value="1"/>
</dbReference>
<comment type="caution">
    <text evidence="4">The sequence shown here is derived from an EMBL/GenBank/DDBJ whole genome shotgun (WGS) entry which is preliminary data.</text>
</comment>
<reference evidence="4" key="1">
    <citation type="journal article" date="2023" name="G3 (Bethesda)">
        <title>Whole genome assembly and annotation of the endangered Caribbean coral Acropora cervicornis.</title>
        <authorList>
            <person name="Selwyn J.D."/>
            <person name="Vollmer S.V."/>
        </authorList>
    </citation>
    <scope>NUCLEOTIDE SEQUENCE</scope>
    <source>
        <strain evidence="4">K2</strain>
    </source>
</reference>
<organism evidence="4 5">
    <name type="scientific">Acropora cervicornis</name>
    <name type="common">Staghorn coral</name>
    <dbReference type="NCBI Taxonomy" id="6130"/>
    <lineage>
        <taxon>Eukaryota</taxon>
        <taxon>Metazoa</taxon>
        <taxon>Cnidaria</taxon>
        <taxon>Anthozoa</taxon>
        <taxon>Hexacorallia</taxon>
        <taxon>Scleractinia</taxon>
        <taxon>Astrocoeniina</taxon>
        <taxon>Acroporidae</taxon>
        <taxon>Acropora</taxon>
    </lineage>
</organism>
<evidence type="ECO:0000313" key="4">
    <source>
        <dbReference type="EMBL" id="KAK2561177.1"/>
    </source>
</evidence>
<keyword evidence="1" id="KW-0880">Kelch repeat</keyword>
<dbReference type="Pfam" id="PF24681">
    <property type="entry name" value="Kelch_KLHDC2_KLHL20_DRC7"/>
    <property type="match status" value="1"/>
</dbReference>
<proteinExistence type="predicted"/>
<name>A0AAD9QH85_ACRCE</name>
<dbReference type="SMART" id="SM00612">
    <property type="entry name" value="Kelch"/>
    <property type="match status" value="6"/>
</dbReference>
<dbReference type="Pfam" id="PF07707">
    <property type="entry name" value="BACK"/>
    <property type="match status" value="1"/>
</dbReference>
<sequence>MSQDTIDDENYRNKLLSKLFRQQREGVLCDVVLIIKEREFSAHKSVLAASSEYFLALFTTTMIERNCSSVRLDLCPDVVQDLLEYLYTGKVTFTESNVKGLIVTADYLLVSNLKQEAEKYLRSVISEANCMSMYVFAVHSSCDKLKANATSVIGSNFASVSKTNEFLNLDFNLLLPLVSYDAIIVATEEEVFEAVLRWVKHEESTRTCHFEELFKSIHLFSLSKEYIQDNIRTEPLVNRNEGCMEFLIESLNNFSVHKASRLDLRPRRCQENDLTAIVLMGGLCEGRSLKSTLAYFPAQNLWHRLADMNSDRNEHAVVECGGLLYCVGGYPRGSSVERFDPLTNEWTQMADLLQRTFAPAAVSCDGCIYVFGGKDGFEALSTVQCYQPSSNSWSLGPAMCQARKALCAVLYRGDVYAIGGCVNDNYALNSLEKLSVATQSWTELSPMTHERKYASAAVTGDKILVIGGFQKTSSSALGSCELYCPLTDQWSVIADLVFPRAAGGIATVGNKVYVLGGRHDRQAQVSVESYHEESDRWIVEETVLPFGCAWFQCAVAKIPKAHIN</sequence>
<reference evidence="4" key="2">
    <citation type="journal article" date="2023" name="Science">
        <title>Genomic signatures of disease resistance in endangered staghorn corals.</title>
        <authorList>
            <person name="Vollmer S.V."/>
            <person name="Selwyn J.D."/>
            <person name="Despard B.A."/>
            <person name="Roesel C.L."/>
        </authorList>
    </citation>
    <scope>NUCLEOTIDE SEQUENCE</scope>
    <source>
        <strain evidence="4">K2</strain>
    </source>
</reference>
<gene>
    <name evidence="4" type="ORF">P5673_016322</name>
</gene>
<dbReference type="SUPFAM" id="SSF54695">
    <property type="entry name" value="POZ domain"/>
    <property type="match status" value="1"/>
</dbReference>
<dbReference type="SMART" id="SM00225">
    <property type="entry name" value="BTB"/>
    <property type="match status" value="1"/>
</dbReference>
<keyword evidence="2" id="KW-0677">Repeat</keyword>
<dbReference type="Gene3D" id="1.25.40.420">
    <property type="match status" value="1"/>
</dbReference>
<dbReference type="SUPFAM" id="SSF117281">
    <property type="entry name" value="Kelch motif"/>
    <property type="match status" value="1"/>
</dbReference>
<dbReference type="InterPro" id="IPR011705">
    <property type="entry name" value="BACK"/>
</dbReference>
<dbReference type="Proteomes" id="UP001249851">
    <property type="component" value="Unassembled WGS sequence"/>
</dbReference>
<dbReference type="Gene3D" id="2.120.10.80">
    <property type="entry name" value="Kelch-type beta propeller"/>
    <property type="match status" value="1"/>
</dbReference>
<dbReference type="InterPro" id="IPR011333">
    <property type="entry name" value="SKP1/BTB/POZ_sf"/>
</dbReference>
<dbReference type="InterPro" id="IPR017096">
    <property type="entry name" value="BTB-kelch_protein"/>
</dbReference>
<dbReference type="InterPro" id="IPR006652">
    <property type="entry name" value="Kelch_1"/>
</dbReference>
<dbReference type="AlphaFoldDB" id="A0AAD9QH85"/>
<dbReference type="CDD" id="cd18186">
    <property type="entry name" value="BTB_POZ_ZBTB_KLHL-like"/>
    <property type="match status" value="1"/>
</dbReference>
<accession>A0AAD9QH85</accession>
<evidence type="ECO:0000259" key="3">
    <source>
        <dbReference type="PROSITE" id="PS50097"/>
    </source>
</evidence>
<dbReference type="PIRSF" id="PIRSF037037">
    <property type="entry name" value="Kelch-like_protein_gigaxonin"/>
    <property type="match status" value="1"/>
</dbReference>
<dbReference type="PANTHER" id="PTHR45632">
    <property type="entry name" value="LD33804P"/>
    <property type="match status" value="1"/>
</dbReference>
<evidence type="ECO:0000313" key="5">
    <source>
        <dbReference type="Proteomes" id="UP001249851"/>
    </source>
</evidence>